<dbReference type="EMBL" id="LBNQ01000009">
    <property type="protein sequence ID" value="KKW69025.1"/>
    <property type="molecule type" value="Genomic_DNA"/>
</dbReference>
<dbReference type="PROSITE" id="PS00409">
    <property type="entry name" value="PROKAR_NTER_METHYL"/>
    <property type="match status" value="1"/>
</dbReference>
<keyword evidence="1" id="KW-0812">Transmembrane</keyword>
<dbReference type="InterPro" id="IPR012902">
    <property type="entry name" value="N_methyl_site"/>
</dbReference>
<evidence type="ECO:0000313" key="3">
    <source>
        <dbReference type="Proteomes" id="UP000050580"/>
    </source>
</evidence>
<sequence length="255" mass="26742">MSIRKGKHSARRPAPVGQQGFTLLELIVGMVLGLLVIAAALGSLLLTRSTSAVTSDLTQLQQTAAYALRVIGVQIRQAGSYEPVAATGGFGSGDAITFKDYTSAVVTGDEASFTVATQTPMAMRLRRDCLGNAVMTSEFLSTLAFDADSASLLCGNGAQTQPIIGNVTDFRVRYRNFTVNGAGNYSFQIAEAPQPSSATAGVAAVEVCLELQGDEPVPDAGAGGKYVNCDGQAVPMGDRIRRVFHNTYSLRVRGA</sequence>
<organism evidence="2 3">
    <name type="scientific">Lampropedia cohaerens</name>
    <dbReference type="NCBI Taxonomy" id="1610491"/>
    <lineage>
        <taxon>Bacteria</taxon>
        <taxon>Pseudomonadati</taxon>
        <taxon>Pseudomonadota</taxon>
        <taxon>Betaproteobacteria</taxon>
        <taxon>Burkholderiales</taxon>
        <taxon>Comamonadaceae</taxon>
        <taxon>Lampropedia</taxon>
    </lineage>
</organism>
<reference evidence="2 3" key="1">
    <citation type="submission" date="2015-05" db="EMBL/GenBank/DDBJ databases">
        <title>Draft genome sequence of Lampropedia sp. CT6, isolated from the microbial mat of a hot water spring, located at Manikaran, India.</title>
        <authorList>
            <person name="Tripathi C."/>
            <person name="Rani P."/>
            <person name="Mahato N.K."/>
            <person name="Lal R."/>
        </authorList>
    </citation>
    <scope>NUCLEOTIDE SEQUENCE [LARGE SCALE GENOMIC DNA]</scope>
    <source>
        <strain evidence="2 3">CT6</strain>
    </source>
</reference>
<protein>
    <recommendedName>
        <fullName evidence="4">Pilus assembly protein PilW</fullName>
    </recommendedName>
</protein>
<gene>
    <name evidence="2" type="ORF">AAV94_01010</name>
</gene>
<dbReference type="Proteomes" id="UP000050580">
    <property type="component" value="Unassembled WGS sequence"/>
</dbReference>
<dbReference type="RefSeq" id="WP_046740460.1">
    <property type="nucleotide sequence ID" value="NZ_LBNQ01000009.1"/>
</dbReference>
<dbReference type="STRING" id="1610491.AAV94_01010"/>
<evidence type="ECO:0000256" key="1">
    <source>
        <dbReference type="SAM" id="Phobius"/>
    </source>
</evidence>
<dbReference type="Pfam" id="PF07963">
    <property type="entry name" value="N_methyl"/>
    <property type="match status" value="1"/>
</dbReference>
<name>A0A0U1Q317_9BURK</name>
<feature type="transmembrane region" description="Helical" evidence="1">
    <location>
        <begin position="21"/>
        <end position="46"/>
    </location>
</feature>
<keyword evidence="1" id="KW-1133">Transmembrane helix</keyword>
<keyword evidence="1" id="KW-0472">Membrane</keyword>
<accession>A0A0U1Q317</accession>
<evidence type="ECO:0000313" key="2">
    <source>
        <dbReference type="EMBL" id="KKW69025.1"/>
    </source>
</evidence>
<evidence type="ECO:0008006" key="4">
    <source>
        <dbReference type="Google" id="ProtNLM"/>
    </source>
</evidence>
<dbReference type="OrthoDB" id="8752043at2"/>
<keyword evidence="3" id="KW-1185">Reference proteome</keyword>
<proteinExistence type="predicted"/>
<dbReference type="AlphaFoldDB" id="A0A0U1Q317"/>
<dbReference type="NCBIfam" id="TIGR02532">
    <property type="entry name" value="IV_pilin_GFxxxE"/>
    <property type="match status" value="1"/>
</dbReference>
<comment type="caution">
    <text evidence="2">The sequence shown here is derived from an EMBL/GenBank/DDBJ whole genome shotgun (WGS) entry which is preliminary data.</text>
</comment>